<accession>A0ACB9E8W2</accession>
<gene>
    <name evidence="1" type="ORF">L1987_54920</name>
</gene>
<dbReference type="EMBL" id="CM042035">
    <property type="protein sequence ID" value="KAI3755125.1"/>
    <property type="molecule type" value="Genomic_DNA"/>
</dbReference>
<sequence length="91" mass="10431">MVKIDGFLAALSVRKGNLFAKSLDSQFSILLLCLCLIFWLFSSIPFRAAKTVQLRSLRYPAQSCIVKYQPSGLFWTWSQIGYQPIQHVEFV</sequence>
<proteinExistence type="predicted"/>
<reference evidence="2" key="1">
    <citation type="journal article" date="2022" name="Mol. Ecol. Resour.">
        <title>The genomes of chicory, endive, great burdock and yacon provide insights into Asteraceae palaeo-polyploidization history and plant inulin production.</title>
        <authorList>
            <person name="Fan W."/>
            <person name="Wang S."/>
            <person name="Wang H."/>
            <person name="Wang A."/>
            <person name="Jiang F."/>
            <person name="Liu H."/>
            <person name="Zhao H."/>
            <person name="Xu D."/>
            <person name="Zhang Y."/>
        </authorList>
    </citation>
    <scope>NUCLEOTIDE SEQUENCE [LARGE SCALE GENOMIC DNA]</scope>
    <source>
        <strain evidence="2">cv. Yunnan</strain>
    </source>
</reference>
<protein>
    <submittedName>
        <fullName evidence="1">Uncharacterized protein</fullName>
    </submittedName>
</protein>
<name>A0ACB9E8W2_9ASTR</name>
<organism evidence="1 2">
    <name type="scientific">Smallanthus sonchifolius</name>
    <dbReference type="NCBI Taxonomy" id="185202"/>
    <lineage>
        <taxon>Eukaryota</taxon>
        <taxon>Viridiplantae</taxon>
        <taxon>Streptophyta</taxon>
        <taxon>Embryophyta</taxon>
        <taxon>Tracheophyta</taxon>
        <taxon>Spermatophyta</taxon>
        <taxon>Magnoliopsida</taxon>
        <taxon>eudicotyledons</taxon>
        <taxon>Gunneridae</taxon>
        <taxon>Pentapetalae</taxon>
        <taxon>asterids</taxon>
        <taxon>campanulids</taxon>
        <taxon>Asterales</taxon>
        <taxon>Asteraceae</taxon>
        <taxon>Asteroideae</taxon>
        <taxon>Heliantheae alliance</taxon>
        <taxon>Millerieae</taxon>
        <taxon>Smallanthus</taxon>
    </lineage>
</organism>
<keyword evidence="2" id="KW-1185">Reference proteome</keyword>
<evidence type="ECO:0000313" key="2">
    <source>
        <dbReference type="Proteomes" id="UP001056120"/>
    </source>
</evidence>
<evidence type="ECO:0000313" key="1">
    <source>
        <dbReference type="EMBL" id="KAI3755125.1"/>
    </source>
</evidence>
<reference evidence="1 2" key="2">
    <citation type="journal article" date="2022" name="Mol. Ecol. Resour.">
        <title>The genomes of chicory, endive, great burdock and yacon provide insights into Asteraceae paleo-polyploidization history and plant inulin production.</title>
        <authorList>
            <person name="Fan W."/>
            <person name="Wang S."/>
            <person name="Wang H."/>
            <person name="Wang A."/>
            <person name="Jiang F."/>
            <person name="Liu H."/>
            <person name="Zhao H."/>
            <person name="Xu D."/>
            <person name="Zhang Y."/>
        </authorList>
    </citation>
    <scope>NUCLEOTIDE SEQUENCE [LARGE SCALE GENOMIC DNA]</scope>
    <source>
        <strain evidence="2">cv. Yunnan</strain>
        <tissue evidence="1">Leaves</tissue>
    </source>
</reference>
<comment type="caution">
    <text evidence="1">The sequence shown here is derived from an EMBL/GenBank/DDBJ whole genome shotgun (WGS) entry which is preliminary data.</text>
</comment>
<dbReference type="Proteomes" id="UP001056120">
    <property type="component" value="Linkage Group LG18"/>
</dbReference>